<sequence length="91" mass="9661">MDRRRPTRAPLLPGDGPLSRVPPVVAFLVVFGLFALGVWLRGAVGAALLGLLTLLVVVLLVATWSRLRPVERVGRIVVIAVLAAVAVSVLF</sequence>
<evidence type="ECO:0000313" key="3">
    <source>
        <dbReference type="Proteomes" id="UP000184501"/>
    </source>
</evidence>
<dbReference type="EMBL" id="FQVN01000003">
    <property type="protein sequence ID" value="SHF41914.1"/>
    <property type="molecule type" value="Genomic_DNA"/>
</dbReference>
<feature type="transmembrane region" description="Helical" evidence="1">
    <location>
        <begin position="46"/>
        <end position="64"/>
    </location>
</feature>
<feature type="transmembrane region" description="Helical" evidence="1">
    <location>
        <begin position="21"/>
        <end position="40"/>
    </location>
</feature>
<keyword evidence="1" id="KW-0472">Membrane</keyword>
<accession>A0A1M5BH53</accession>
<dbReference type="RefSeq" id="WP_234995671.1">
    <property type="nucleotide sequence ID" value="NZ_FQVN01000003.1"/>
</dbReference>
<proteinExistence type="predicted"/>
<gene>
    <name evidence="2" type="ORF">SAMN05444320_103575</name>
</gene>
<keyword evidence="1" id="KW-1133">Transmembrane helix</keyword>
<keyword evidence="3" id="KW-1185">Reference proteome</keyword>
<dbReference type="AlphaFoldDB" id="A0A1M5BH53"/>
<name>A0A1M5BH53_STRHI</name>
<feature type="transmembrane region" description="Helical" evidence="1">
    <location>
        <begin position="73"/>
        <end position="90"/>
    </location>
</feature>
<keyword evidence="1" id="KW-0812">Transmembrane</keyword>
<evidence type="ECO:0000256" key="1">
    <source>
        <dbReference type="SAM" id="Phobius"/>
    </source>
</evidence>
<reference evidence="2 3" key="1">
    <citation type="submission" date="2016-11" db="EMBL/GenBank/DDBJ databases">
        <authorList>
            <person name="Jaros S."/>
            <person name="Januszkiewicz K."/>
            <person name="Wedrychowicz H."/>
        </authorList>
    </citation>
    <scope>NUCLEOTIDE SEQUENCE [LARGE SCALE GENOMIC DNA]</scope>
    <source>
        <strain evidence="2 3">DSM 44523</strain>
    </source>
</reference>
<dbReference type="Proteomes" id="UP000184501">
    <property type="component" value="Unassembled WGS sequence"/>
</dbReference>
<organism evidence="2 3">
    <name type="scientific">Streptoalloteichus hindustanus</name>
    <dbReference type="NCBI Taxonomy" id="2017"/>
    <lineage>
        <taxon>Bacteria</taxon>
        <taxon>Bacillati</taxon>
        <taxon>Actinomycetota</taxon>
        <taxon>Actinomycetes</taxon>
        <taxon>Pseudonocardiales</taxon>
        <taxon>Pseudonocardiaceae</taxon>
        <taxon>Streptoalloteichus</taxon>
    </lineage>
</organism>
<evidence type="ECO:0000313" key="2">
    <source>
        <dbReference type="EMBL" id="SHF41914.1"/>
    </source>
</evidence>
<protein>
    <submittedName>
        <fullName evidence="2">Uncharacterized protein</fullName>
    </submittedName>
</protein>